<dbReference type="AlphaFoldDB" id="A0AAE3J7S7"/>
<name>A0AAE3J7S7_9FIRM</name>
<reference evidence="1 2" key="1">
    <citation type="submission" date="2021-10" db="EMBL/GenBank/DDBJ databases">
        <title>Anaerobic single-cell dispensing facilitates the cultivation of human gut bacteria.</title>
        <authorList>
            <person name="Afrizal A."/>
        </authorList>
    </citation>
    <scope>NUCLEOTIDE SEQUENCE [LARGE SCALE GENOMIC DNA]</scope>
    <source>
        <strain evidence="1 2">CLA-AA-H277</strain>
    </source>
</reference>
<keyword evidence="2" id="KW-1185">Reference proteome</keyword>
<dbReference type="EMBL" id="JAJEPR010000025">
    <property type="protein sequence ID" value="MCC2190695.1"/>
    <property type="molecule type" value="Genomic_DNA"/>
</dbReference>
<dbReference type="RefSeq" id="WP_227615753.1">
    <property type="nucleotide sequence ID" value="NZ_JAJEPR010000025.1"/>
</dbReference>
<protein>
    <submittedName>
        <fullName evidence="1">Uncharacterized protein</fullName>
    </submittedName>
</protein>
<comment type="caution">
    <text evidence="1">The sequence shown here is derived from an EMBL/GenBank/DDBJ whole genome shotgun (WGS) entry which is preliminary data.</text>
</comment>
<evidence type="ECO:0000313" key="2">
    <source>
        <dbReference type="Proteomes" id="UP001197875"/>
    </source>
</evidence>
<evidence type="ECO:0000313" key="1">
    <source>
        <dbReference type="EMBL" id="MCC2190695.1"/>
    </source>
</evidence>
<sequence length="201" mass="23979">MEIQRIDTYADSRFSECALFQHGCFLVEGKPYEIEIISDFEAVVRGEEKEVYLKIIEEFRFYAPHITKFYNSRGNIIKEYSTVFIKTISLEEIQPSQFYVDEEKIFAIQKFVHSANDIIIPVMPYKGRYISLDGHTRLYYAVLNEWKAVRAVVESSDVYIFDFVKEAQKREIYTPQGIKMVSHSEYEKKWYQFCDEYFKTH</sequence>
<accession>A0AAE3J7S7</accession>
<organism evidence="1 2">
    <name type="scientific">Fusicatenibacter faecihominis</name>
    <dbReference type="NCBI Taxonomy" id="2881276"/>
    <lineage>
        <taxon>Bacteria</taxon>
        <taxon>Bacillati</taxon>
        <taxon>Bacillota</taxon>
        <taxon>Clostridia</taxon>
        <taxon>Lachnospirales</taxon>
        <taxon>Lachnospiraceae</taxon>
        <taxon>Fusicatenibacter</taxon>
    </lineage>
</organism>
<proteinExistence type="predicted"/>
<gene>
    <name evidence="1" type="ORF">LKD71_12960</name>
</gene>
<dbReference type="Proteomes" id="UP001197875">
    <property type="component" value="Unassembled WGS sequence"/>
</dbReference>